<dbReference type="EMBL" id="ANPE02000153">
    <property type="protein sequence ID" value="EMY33807.1"/>
    <property type="molecule type" value="Genomic_DNA"/>
</dbReference>
<sequence length="403" mass="43122">MNKTNIRAFRSEDVLSYVPHLLNFQPRNSLVLLSMKGPNLGATLRVDLPDTDSESQLAAFAETAASYLQADAEADGSLIVLYTDAPHQGDPGSFQYWPLSVFLEDLLAGAGTPVRGAWVVGPNSFRCLECRTSPCCPPQGHPSARITESHVNLELMMLGSSVAPTAEEAAAWARSRTRPDIGPVVRSSAQRLAANLRGQWEAAEVFARVLGGWDTALCNGTGQDAERLALLAASLDSPHVRDAVLVLTCLDSATAYHGAVAHGRVDLTATFPLELAAVLPAGECLPAAGRNVEACKAAFTDILVGRYPAPVHRERIIRAAELLARLHYLAEGEAKAAAGTMLAWLEWAQGHSSLAHEHLAVVLAETPGYRLAVLLEQYFGHGVLPAWLRTRPAASPEAPRQVA</sequence>
<dbReference type="InterPro" id="IPR025447">
    <property type="entry name" value="DUF4192"/>
</dbReference>
<dbReference type="Pfam" id="PF13830">
    <property type="entry name" value="DUF4192"/>
    <property type="match status" value="2"/>
</dbReference>
<proteinExistence type="predicted"/>
<name>N1V174_9MICC</name>
<organism evidence="1 2">
    <name type="scientific">Arthrobacter crystallopoietes BAB-32</name>
    <dbReference type="NCBI Taxonomy" id="1246476"/>
    <lineage>
        <taxon>Bacteria</taxon>
        <taxon>Bacillati</taxon>
        <taxon>Actinomycetota</taxon>
        <taxon>Actinomycetes</taxon>
        <taxon>Micrococcales</taxon>
        <taxon>Micrococcaceae</taxon>
        <taxon>Crystallibacter</taxon>
    </lineage>
</organism>
<keyword evidence="2" id="KW-1185">Reference proteome</keyword>
<accession>N1V174</accession>
<dbReference type="OrthoDB" id="4954868at2"/>
<evidence type="ECO:0008006" key="3">
    <source>
        <dbReference type="Google" id="ProtNLM"/>
    </source>
</evidence>
<dbReference type="Proteomes" id="UP000010729">
    <property type="component" value="Unassembled WGS sequence"/>
</dbReference>
<comment type="caution">
    <text evidence="1">The sequence shown here is derived from an EMBL/GenBank/DDBJ whole genome shotgun (WGS) entry which is preliminary data.</text>
</comment>
<protein>
    <recommendedName>
        <fullName evidence="3">DUF4192 domain-containing protein</fullName>
    </recommendedName>
</protein>
<reference evidence="1 2" key="1">
    <citation type="journal article" date="2013" name="Genome Announc.">
        <title>Draft Genome Sequence of Arthrobacter crystallopoietes Strain BAB-32, Revealing Genes for Bioremediation.</title>
        <authorList>
            <person name="Joshi M.N."/>
            <person name="Pandit A.S."/>
            <person name="Sharma A."/>
            <person name="Pandya R.V."/>
            <person name="Desai S.M."/>
            <person name="Saxena A.K."/>
            <person name="Bagatharia S.B."/>
        </authorList>
    </citation>
    <scope>NUCLEOTIDE SEQUENCE [LARGE SCALE GENOMIC DNA]</scope>
    <source>
        <strain evidence="1 2">BAB-32</strain>
    </source>
</reference>
<evidence type="ECO:0000313" key="1">
    <source>
        <dbReference type="EMBL" id="EMY33807.1"/>
    </source>
</evidence>
<dbReference type="AlphaFoldDB" id="N1V174"/>
<evidence type="ECO:0000313" key="2">
    <source>
        <dbReference type="Proteomes" id="UP000010729"/>
    </source>
</evidence>
<gene>
    <name evidence="1" type="ORF">D477_012975</name>
</gene>
<dbReference type="RefSeq" id="WP_005269697.1">
    <property type="nucleotide sequence ID" value="NZ_ANPE02000153.1"/>
</dbReference>